<dbReference type="AlphaFoldDB" id="A0A317CQD3"/>
<dbReference type="RefSeq" id="WP_109821419.1">
    <property type="nucleotide sequence ID" value="NZ_QGKL01000002.1"/>
</dbReference>
<feature type="transmembrane region" description="Helical" evidence="1">
    <location>
        <begin position="40"/>
        <end position="65"/>
    </location>
</feature>
<accession>A0A317CQD3</accession>
<keyword evidence="1" id="KW-1133">Transmembrane helix</keyword>
<protein>
    <submittedName>
        <fullName evidence="2">Uncharacterized protein</fullName>
    </submittedName>
</protein>
<evidence type="ECO:0000313" key="2">
    <source>
        <dbReference type="EMBL" id="PWQ99733.1"/>
    </source>
</evidence>
<evidence type="ECO:0000256" key="1">
    <source>
        <dbReference type="SAM" id="Phobius"/>
    </source>
</evidence>
<comment type="caution">
    <text evidence="2">The sequence shown here is derived from an EMBL/GenBank/DDBJ whole genome shotgun (WGS) entry which is preliminary data.</text>
</comment>
<proteinExistence type="predicted"/>
<dbReference type="EMBL" id="QGKL01000002">
    <property type="protein sequence ID" value="PWQ99733.1"/>
    <property type="molecule type" value="Genomic_DNA"/>
</dbReference>
<sequence>MSEITPEQVDLSRHLIKNGPKFRSHTIVFEKDTAHLKPTFSSLIFCLVYVAVGLFLLGLAAVVYVKSGQLDLILFLSILGTAIGTFGITLLQPFVKYSFFDKQSGKFRNHSDRSLMLENILSLQITNKMITSKHGLAYPCYELNVLTV</sequence>
<evidence type="ECO:0000313" key="3">
    <source>
        <dbReference type="Proteomes" id="UP000245506"/>
    </source>
</evidence>
<keyword evidence="3" id="KW-1185">Reference proteome</keyword>
<keyword evidence="1" id="KW-0472">Membrane</keyword>
<dbReference type="OrthoDB" id="6104850at2"/>
<keyword evidence="1" id="KW-0812">Transmembrane</keyword>
<feature type="transmembrane region" description="Helical" evidence="1">
    <location>
        <begin position="72"/>
        <end position="95"/>
    </location>
</feature>
<dbReference type="Proteomes" id="UP000245506">
    <property type="component" value="Unassembled WGS sequence"/>
</dbReference>
<reference evidence="2 3" key="1">
    <citation type="submission" date="2018-05" db="EMBL/GenBank/DDBJ databases">
        <title>Leucothrix arctica sp. nov., isolated from Arctic seawater.</title>
        <authorList>
            <person name="Choi A."/>
            <person name="Baek K."/>
        </authorList>
    </citation>
    <scope>NUCLEOTIDE SEQUENCE [LARGE SCALE GENOMIC DNA]</scope>
    <source>
        <strain evidence="2 3">IMCC9719</strain>
    </source>
</reference>
<gene>
    <name evidence="2" type="ORF">DKT75_00190</name>
</gene>
<name>A0A317CQD3_9GAMM</name>
<organism evidence="2 3">
    <name type="scientific">Leucothrix arctica</name>
    <dbReference type="NCBI Taxonomy" id="1481894"/>
    <lineage>
        <taxon>Bacteria</taxon>
        <taxon>Pseudomonadati</taxon>
        <taxon>Pseudomonadota</taxon>
        <taxon>Gammaproteobacteria</taxon>
        <taxon>Thiotrichales</taxon>
        <taxon>Thiotrichaceae</taxon>
        <taxon>Leucothrix</taxon>
    </lineage>
</organism>